<sequence>MARGPHELSVRPWIRNCALEISAHQCRPPVPISARPPVP</sequence>
<proteinExistence type="predicted"/>
<dbReference type="EMBL" id="CATNWA010018097">
    <property type="protein sequence ID" value="CAI9605268.1"/>
    <property type="molecule type" value="Genomic_DNA"/>
</dbReference>
<protein>
    <submittedName>
        <fullName evidence="1">Uncharacterized protein</fullName>
    </submittedName>
</protein>
<reference evidence="1" key="1">
    <citation type="submission" date="2023-05" db="EMBL/GenBank/DDBJ databases">
        <authorList>
            <person name="Stuckert A."/>
        </authorList>
    </citation>
    <scope>NUCLEOTIDE SEQUENCE</scope>
</reference>
<feature type="non-terminal residue" evidence="1">
    <location>
        <position position="39"/>
    </location>
</feature>
<name>A0ABN9GCN9_9NEOB</name>
<keyword evidence="2" id="KW-1185">Reference proteome</keyword>
<accession>A0ABN9GCN9</accession>
<evidence type="ECO:0000313" key="2">
    <source>
        <dbReference type="Proteomes" id="UP001162483"/>
    </source>
</evidence>
<comment type="caution">
    <text evidence="1">The sequence shown here is derived from an EMBL/GenBank/DDBJ whole genome shotgun (WGS) entry which is preliminary data.</text>
</comment>
<dbReference type="Proteomes" id="UP001162483">
    <property type="component" value="Unassembled WGS sequence"/>
</dbReference>
<evidence type="ECO:0000313" key="1">
    <source>
        <dbReference type="EMBL" id="CAI9605268.1"/>
    </source>
</evidence>
<organism evidence="1 2">
    <name type="scientific">Staurois parvus</name>
    <dbReference type="NCBI Taxonomy" id="386267"/>
    <lineage>
        <taxon>Eukaryota</taxon>
        <taxon>Metazoa</taxon>
        <taxon>Chordata</taxon>
        <taxon>Craniata</taxon>
        <taxon>Vertebrata</taxon>
        <taxon>Euteleostomi</taxon>
        <taxon>Amphibia</taxon>
        <taxon>Batrachia</taxon>
        <taxon>Anura</taxon>
        <taxon>Neobatrachia</taxon>
        <taxon>Ranoidea</taxon>
        <taxon>Ranidae</taxon>
        <taxon>Staurois</taxon>
    </lineage>
</organism>
<gene>
    <name evidence="1" type="ORF">SPARVUS_LOCUS13569903</name>
</gene>